<dbReference type="RefSeq" id="WP_103287051.1">
    <property type="nucleotide sequence ID" value="NZ_LT981265.1"/>
</dbReference>
<evidence type="ECO:0000313" key="2">
    <source>
        <dbReference type="Proteomes" id="UP000236248"/>
    </source>
</evidence>
<protein>
    <submittedName>
        <fullName evidence="1">Uncharacterized protein</fullName>
    </submittedName>
</protein>
<gene>
    <name evidence="1" type="ORF">NCAV_1075</name>
</gene>
<reference evidence="2" key="1">
    <citation type="submission" date="2018-01" db="EMBL/GenBank/DDBJ databases">
        <authorList>
            <person name="Kerou L M."/>
        </authorList>
    </citation>
    <scope>NUCLEOTIDE SEQUENCE [LARGE SCALE GENOMIC DNA]</scope>
    <source>
        <strain evidence="2">SCU2</strain>
    </source>
</reference>
<accession>A0A2K5ARG7</accession>
<name>A0A2K5ARG7_9ARCH</name>
<proteinExistence type="predicted"/>
<evidence type="ECO:0000313" key="1">
    <source>
        <dbReference type="EMBL" id="SPC34252.1"/>
    </source>
</evidence>
<sequence length="67" mass="7738">MSHDMKDEKDKEKRSIVYTIEECQQCGVKNKRIFKVGDYVYKFGGSCLRCKGSTLITMIYAEYVNGT</sequence>
<dbReference type="AlphaFoldDB" id="A0A2K5ARG7"/>
<dbReference type="EMBL" id="LT981265">
    <property type="protein sequence ID" value="SPC34252.1"/>
    <property type="molecule type" value="Genomic_DNA"/>
</dbReference>
<keyword evidence="2" id="KW-1185">Reference proteome</keyword>
<dbReference type="Proteomes" id="UP000236248">
    <property type="component" value="Chromosome NCAV"/>
</dbReference>
<dbReference type="KEGG" id="ncv:NCAV_1075"/>
<organism evidence="1 2">
    <name type="scientific">Candidatus Nitrosocaldus cavascurensis</name>
    <dbReference type="NCBI Taxonomy" id="2058097"/>
    <lineage>
        <taxon>Archaea</taxon>
        <taxon>Nitrososphaerota</taxon>
        <taxon>Nitrososphaeria</taxon>
        <taxon>Candidatus Nitrosocaldales</taxon>
        <taxon>Candidatus Nitrosocaldaceae</taxon>
        <taxon>Candidatus Nitrosocaldus</taxon>
    </lineage>
</organism>
<dbReference type="GeneID" id="41595097"/>